<evidence type="ECO:0000313" key="2">
    <source>
        <dbReference type="EMBL" id="JAD95088.1"/>
    </source>
</evidence>
<name>A0A0A9E7V6_ARUDO</name>
<evidence type="ECO:0000256" key="1">
    <source>
        <dbReference type="SAM" id="SignalP"/>
    </source>
</evidence>
<accession>A0A0A9E7V6</accession>
<feature type="chain" id="PRO_5002061793" evidence="1">
    <location>
        <begin position="19"/>
        <end position="56"/>
    </location>
</feature>
<proteinExistence type="predicted"/>
<keyword evidence="1" id="KW-0732">Signal</keyword>
<reference evidence="2" key="2">
    <citation type="journal article" date="2015" name="Data Brief">
        <title>Shoot transcriptome of the giant reed, Arundo donax.</title>
        <authorList>
            <person name="Barrero R.A."/>
            <person name="Guerrero F.D."/>
            <person name="Moolhuijzen P."/>
            <person name="Goolsby J.A."/>
            <person name="Tidwell J."/>
            <person name="Bellgard S.E."/>
            <person name="Bellgard M.I."/>
        </authorList>
    </citation>
    <scope>NUCLEOTIDE SEQUENCE</scope>
    <source>
        <tissue evidence="2">Shoot tissue taken approximately 20 cm above the soil surface</tissue>
    </source>
</reference>
<organism evidence="2">
    <name type="scientific">Arundo donax</name>
    <name type="common">Giant reed</name>
    <name type="synonym">Donax arundinaceus</name>
    <dbReference type="NCBI Taxonomy" id="35708"/>
    <lineage>
        <taxon>Eukaryota</taxon>
        <taxon>Viridiplantae</taxon>
        <taxon>Streptophyta</taxon>
        <taxon>Embryophyta</taxon>
        <taxon>Tracheophyta</taxon>
        <taxon>Spermatophyta</taxon>
        <taxon>Magnoliopsida</taxon>
        <taxon>Liliopsida</taxon>
        <taxon>Poales</taxon>
        <taxon>Poaceae</taxon>
        <taxon>PACMAD clade</taxon>
        <taxon>Arundinoideae</taxon>
        <taxon>Arundineae</taxon>
        <taxon>Arundo</taxon>
    </lineage>
</organism>
<feature type="signal peptide" evidence="1">
    <location>
        <begin position="1"/>
        <end position="18"/>
    </location>
</feature>
<reference evidence="2" key="1">
    <citation type="submission" date="2014-09" db="EMBL/GenBank/DDBJ databases">
        <authorList>
            <person name="Magalhaes I.L.F."/>
            <person name="Oliveira U."/>
            <person name="Santos F.R."/>
            <person name="Vidigal T.H.D.A."/>
            <person name="Brescovit A.D."/>
            <person name="Santos A.J."/>
        </authorList>
    </citation>
    <scope>NUCLEOTIDE SEQUENCE</scope>
    <source>
        <tissue evidence="2">Shoot tissue taken approximately 20 cm above the soil surface</tissue>
    </source>
</reference>
<dbReference type="AlphaFoldDB" id="A0A0A9E7V6"/>
<dbReference type="EMBL" id="GBRH01202807">
    <property type="protein sequence ID" value="JAD95088.1"/>
    <property type="molecule type" value="Transcribed_RNA"/>
</dbReference>
<sequence>MSLHRWMLIQVVLQGLLSRMMFQLSVSKSRLLHYTNLVGELLFSTRIPLYSFVVQG</sequence>
<protein>
    <submittedName>
        <fullName evidence="2">Uncharacterized protein</fullName>
    </submittedName>
</protein>